<evidence type="ECO:0000256" key="1">
    <source>
        <dbReference type="ARBA" id="ARBA00004286"/>
    </source>
</evidence>
<proteinExistence type="inferred from homology"/>
<evidence type="ECO:0000256" key="4">
    <source>
        <dbReference type="ARBA" id="ARBA00022454"/>
    </source>
</evidence>
<dbReference type="KEGG" id="maqe:RJ40_03290"/>
<evidence type="ECO:0000256" key="2">
    <source>
        <dbReference type="ARBA" id="ARBA00004496"/>
    </source>
</evidence>
<organism evidence="8 9">
    <name type="scientific">Methanofollis aquaemaris</name>
    <dbReference type="NCBI Taxonomy" id="126734"/>
    <lineage>
        <taxon>Archaea</taxon>
        <taxon>Methanobacteriati</taxon>
        <taxon>Methanobacteriota</taxon>
        <taxon>Stenosarchaea group</taxon>
        <taxon>Methanomicrobia</taxon>
        <taxon>Methanomicrobiales</taxon>
        <taxon>Methanomicrobiaceae</taxon>
        <taxon>Methanofollis</taxon>
    </lineage>
</organism>
<dbReference type="Gene3D" id="1.10.20.10">
    <property type="entry name" value="Histone, subunit A"/>
    <property type="match status" value="1"/>
</dbReference>
<keyword evidence="4" id="KW-0158">Chromosome</keyword>
<dbReference type="Pfam" id="PF00808">
    <property type="entry name" value="CBFD_NFYB_HMF"/>
    <property type="match status" value="1"/>
</dbReference>
<keyword evidence="6" id="KW-0238">DNA-binding</keyword>
<evidence type="ECO:0000313" key="8">
    <source>
        <dbReference type="EMBL" id="QSZ66589.1"/>
    </source>
</evidence>
<dbReference type="InterPro" id="IPR050947">
    <property type="entry name" value="Archaeal_histone_HMF"/>
</dbReference>
<dbReference type="InterPro" id="IPR003958">
    <property type="entry name" value="CBFA_NFYB_domain"/>
</dbReference>
<dbReference type="PANTHER" id="PTHR47828:SF1">
    <property type="entry name" value="ARCHAEAL HISTONE A"/>
    <property type="match status" value="1"/>
</dbReference>
<name>A0A8A3S3Y5_9EURY</name>
<dbReference type="GO" id="GO:0005737">
    <property type="term" value="C:cytoplasm"/>
    <property type="evidence" value="ECO:0007669"/>
    <property type="project" value="UniProtKB-SubCell"/>
</dbReference>
<dbReference type="RefSeq" id="WP_265581939.1">
    <property type="nucleotide sequence ID" value="NZ_CP036172.1"/>
</dbReference>
<dbReference type="PANTHER" id="PTHR47828">
    <property type="entry name" value="ARCHAEAL HISTONE A"/>
    <property type="match status" value="1"/>
</dbReference>
<dbReference type="Proteomes" id="UP001042704">
    <property type="component" value="Chromosome"/>
</dbReference>
<dbReference type="SUPFAM" id="SSF47113">
    <property type="entry name" value="Histone-fold"/>
    <property type="match status" value="1"/>
</dbReference>
<evidence type="ECO:0000256" key="6">
    <source>
        <dbReference type="ARBA" id="ARBA00023125"/>
    </source>
</evidence>
<dbReference type="EMBL" id="CP036172">
    <property type="protein sequence ID" value="QSZ66589.1"/>
    <property type="molecule type" value="Genomic_DNA"/>
</dbReference>
<dbReference type="GO" id="GO:0003677">
    <property type="term" value="F:DNA binding"/>
    <property type="evidence" value="ECO:0007669"/>
    <property type="project" value="UniProtKB-KW"/>
</dbReference>
<reference evidence="8" key="2">
    <citation type="submission" date="2019-02" db="EMBL/GenBank/DDBJ databases">
        <authorList>
            <person name="Chen S.-C."/>
            <person name="Chien H.-H."/>
            <person name="Lai M.-C."/>
        </authorList>
    </citation>
    <scope>NUCLEOTIDE SEQUENCE</scope>
    <source>
        <strain evidence="8">N2F9704</strain>
    </source>
</reference>
<dbReference type="CDD" id="cd22909">
    <property type="entry name" value="HFD_archaea_histone-like"/>
    <property type="match status" value="1"/>
</dbReference>
<evidence type="ECO:0000256" key="3">
    <source>
        <dbReference type="ARBA" id="ARBA00008264"/>
    </source>
</evidence>
<dbReference type="InterPro" id="IPR009072">
    <property type="entry name" value="Histone-fold"/>
</dbReference>
<dbReference type="NCBIfam" id="NF043032">
    <property type="entry name" value="archaea_histone"/>
    <property type="match status" value="1"/>
</dbReference>
<reference evidence="8" key="1">
    <citation type="journal article" date="2001" name="Int. J. Syst. Evol. Microbiol.">
        <title>Methanofollis aquaemaris sp. nov., a methanogen isolated from an aquaculture fish pond.</title>
        <authorList>
            <person name="Lai M.C."/>
            <person name="Chen S.C."/>
        </authorList>
    </citation>
    <scope>NUCLEOTIDE SEQUENCE</scope>
    <source>
        <strain evidence="8">N2F9704</strain>
    </source>
</reference>
<feature type="domain" description="Transcription factor CBF/NF-Y/archaeal histone" evidence="7">
    <location>
        <begin position="3"/>
        <end position="64"/>
    </location>
</feature>
<evidence type="ECO:0000313" key="9">
    <source>
        <dbReference type="Proteomes" id="UP001042704"/>
    </source>
</evidence>
<keyword evidence="5" id="KW-0963">Cytoplasm</keyword>
<protein>
    <submittedName>
        <fullName evidence="8">Histone family protein</fullName>
    </submittedName>
</protein>
<evidence type="ECO:0000259" key="7">
    <source>
        <dbReference type="Pfam" id="PF00808"/>
    </source>
</evidence>
<dbReference type="GO" id="GO:0046982">
    <property type="term" value="F:protein heterodimerization activity"/>
    <property type="evidence" value="ECO:0007669"/>
    <property type="project" value="InterPro"/>
</dbReference>
<comment type="subcellular location">
    <subcellularLocation>
        <location evidence="1">Chromosome</location>
    </subcellularLocation>
    <subcellularLocation>
        <location evidence="2">Cytoplasm</location>
    </subcellularLocation>
</comment>
<dbReference type="AlphaFoldDB" id="A0A8A3S3Y5"/>
<comment type="similarity">
    <text evidence="3">Belongs to the archaeal histone HMF family.</text>
</comment>
<gene>
    <name evidence="8" type="ORF">RJ40_03290</name>
</gene>
<sequence>MSELPIAPVGRIIKNAGAERVSADGSEALAALMEEYGTQMAREAIKLTRHAGRKTVKAVDIKMASEILR</sequence>
<dbReference type="GO" id="GO:0005694">
    <property type="term" value="C:chromosome"/>
    <property type="evidence" value="ECO:0007669"/>
    <property type="project" value="UniProtKB-SubCell"/>
</dbReference>
<accession>A0A8A3S3Y5</accession>
<dbReference type="GeneID" id="76423353"/>
<evidence type="ECO:0000256" key="5">
    <source>
        <dbReference type="ARBA" id="ARBA00022490"/>
    </source>
</evidence>
<keyword evidence="9" id="KW-1185">Reference proteome</keyword>
<dbReference type="InterPro" id="IPR050004">
    <property type="entry name" value="HmfB-like"/>
</dbReference>